<evidence type="ECO:0000256" key="10">
    <source>
        <dbReference type="ARBA" id="ARBA00023136"/>
    </source>
</evidence>
<gene>
    <name evidence="15" type="primary">LOC120274931</name>
</gene>
<dbReference type="GeneID" id="120274931"/>
<evidence type="ECO:0000256" key="12">
    <source>
        <dbReference type="RuleBase" id="RU000461"/>
    </source>
</evidence>
<dbReference type="GO" id="GO:0004497">
    <property type="term" value="F:monooxygenase activity"/>
    <property type="evidence" value="ECO:0007669"/>
    <property type="project" value="UniProtKB-KW"/>
</dbReference>
<evidence type="ECO:0000256" key="8">
    <source>
        <dbReference type="ARBA" id="ARBA00023004"/>
    </source>
</evidence>
<evidence type="ECO:0000256" key="5">
    <source>
        <dbReference type="ARBA" id="ARBA00022723"/>
    </source>
</evidence>
<name>A0AB40CCT5_DIOCR</name>
<dbReference type="GO" id="GO:0016020">
    <property type="term" value="C:membrane"/>
    <property type="evidence" value="ECO:0007669"/>
    <property type="project" value="UniProtKB-SubCell"/>
</dbReference>
<dbReference type="InterPro" id="IPR050651">
    <property type="entry name" value="Plant_Cytochrome_P450_Monoox"/>
</dbReference>
<dbReference type="InterPro" id="IPR001128">
    <property type="entry name" value="Cyt_P450"/>
</dbReference>
<dbReference type="InterPro" id="IPR017972">
    <property type="entry name" value="Cyt_P450_CS"/>
</dbReference>
<dbReference type="GO" id="GO:0005506">
    <property type="term" value="F:iron ion binding"/>
    <property type="evidence" value="ECO:0007669"/>
    <property type="project" value="InterPro"/>
</dbReference>
<proteinExistence type="inferred from homology"/>
<dbReference type="Proteomes" id="UP001515500">
    <property type="component" value="Chromosome 13"/>
</dbReference>
<evidence type="ECO:0000256" key="3">
    <source>
        <dbReference type="ARBA" id="ARBA00022617"/>
    </source>
</evidence>
<dbReference type="SUPFAM" id="SSF48264">
    <property type="entry name" value="Cytochrome P450"/>
    <property type="match status" value="1"/>
</dbReference>
<feature type="transmembrane region" description="Helical" evidence="13">
    <location>
        <begin position="6"/>
        <end position="24"/>
    </location>
</feature>
<keyword evidence="8 11" id="KW-0408">Iron</keyword>
<dbReference type="CDD" id="cd20653">
    <property type="entry name" value="CYP81"/>
    <property type="match status" value="1"/>
</dbReference>
<keyword evidence="6 13" id="KW-1133">Transmembrane helix</keyword>
<keyword evidence="10 13" id="KW-0472">Membrane</keyword>
<keyword evidence="5 11" id="KW-0479">Metal-binding</keyword>
<keyword evidence="4 13" id="KW-0812">Transmembrane</keyword>
<evidence type="ECO:0000256" key="11">
    <source>
        <dbReference type="PIRSR" id="PIRSR602401-1"/>
    </source>
</evidence>
<dbReference type="GO" id="GO:0020037">
    <property type="term" value="F:heme binding"/>
    <property type="evidence" value="ECO:0007669"/>
    <property type="project" value="InterPro"/>
</dbReference>
<evidence type="ECO:0000313" key="14">
    <source>
        <dbReference type="Proteomes" id="UP001515500"/>
    </source>
</evidence>
<evidence type="ECO:0000256" key="4">
    <source>
        <dbReference type="ARBA" id="ARBA00022692"/>
    </source>
</evidence>
<organism evidence="14 15">
    <name type="scientific">Dioscorea cayennensis subsp. rotundata</name>
    <name type="common">White Guinea yam</name>
    <name type="synonym">Dioscorea rotundata</name>
    <dbReference type="NCBI Taxonomy" id="55577"/>
    <lineage>
        <taxon>Eukaryota</taxon>
        <taxon>Viridiplantae</taxon>
        <taxon>Streptophyta</taxon>
        <taxon>Embryophyta</taxon>
        <taxon>Tracheophyta</taxon>
        <taxon>Spermatophyta</taxon>
        <taxon>Magnoliopsida</taxon>
        <taxon>Liliopsida</taxon>
        <taxon>Dioscoreales</taxon>
        <taxon>Dioscoreaceae</taxon>
        <taxon>Dioscorea</taxon>
    </lineage>
</organism>
<evidence type="ECO:0000256" key="9">
    <source>
        <dbReference type="ARBA" id="ARBA00023033"/>
    </source>
</evidence>
<reference evidence="15" key="1">
    <citation type="submission" date="2025-08" db="UniProtKB">
        <authorList>
            <consortium name="RefSeq"/>
        </authorList>
    </citation>
    <scope>IDENTIFICATION</scope>
</reference>
<dbReference type="AlphaFoldDB" id="A0AB40CCT5"/>
<dbReference type="GO" id="GO:0016705">
    <property type="term" value="F:oxidoreductase activity, acting on paired donors, with incorporation or reduction of molecular oxygen"/>
    <property type="evidence" value="ECO:0007669"/>
    <property type="project" value="InterPro"/>
</dbReference>
<dbReference type="PRINTS" id="PR00385">
    <property type="entry name" value="P450"/>
</dbReference>
<comment type="subcellular location">
    <subcellularLocation>
        <location evidence="1">Membrane</location>
        <topology evidence="1">Single-pass membrane protein</topology>
    </subcellularLocation>
</comment>
<evidence type="ECO:0000256" key="2">
    <source>
        <dbReference type="ARBA" id="ARBA00010617"/>
    </source>
</evidence>
<evidence type="ECO:0000256" key="6">
    <source>
        <dbReference type="ARBA" id="ARBA00022989"/>
    </source>
</evidence>
<dbReference type="PANTHER" id="PTHR47947">
    <property type="entry name" value="CYTOCHROME P450 82C3-RELATED"/>
    <property type="match status" value="1"/>
</dbReference>
<comment type="cofactor">
    <cofactor evidence="11">
        <name>heme</name>
        <dbReference type="ChEBI" id="CHEBI:30413"/>
    </cofactor>
</comment>
<keyword evidence="9 12" id="KW-0503">Monooxygenase</keyword>
<dbReference type="Pfam" id="PF00067">
    <property type="entry name" value="p450"/>
    <property type="match status" value="1"/>
</dbReference>
<comment type="similarity">
    <text evidence="2 12">Belongs to the cytochrome P450 family.</text>
</comment>
<keyword evidence="14" id="KW-1185">Reference proteome</keyword>
<dbReference type="FunFam" id="1.10.630.10:FF:000081">
    <property type="entry name" value="Cytochrome P450 CYP81N5"/>
    <property type="match status" value="1"/>
</dbReference>
<dbReference type="PANTHER" id="PTHR47947:SF62">
    <property type="entry name" value="CYTOCHROME P450, FAMILY 81, SUBFAMILY D, POLYPEPTIDE 5"/>
    <property type="match status" value="1"/>
</dbReference>
<dbReference type="PRINTS" id="PR00463">
    <property type="entry name" value="EP450I"/>
</dbReference>
<keyword evidence="3 11" id="KW-0349">Heme</keyword>
<dbReference type="InterPro" id="IPR002401">
    <property type="entry name" value="Cyt_P450_E_grp-I"/>
</dbReference>
<dbReference type="PROSITE" id="PS00086">
    <property type="entry name" value="CYTOCHROME_P450"/>
    <property type="match status" value="1"/>
</dbReference>
<evidence type="ECO:0000256" key="1">
    <source>
        <dbReference type="ARBA" id="ARBA00004167"/>
    </source>
</evidence>
<dbReference type="Gene3D" id="1.10.630.10">
    <property type="entry name" value="Cytochrome P450"/>
    <property type="match status" value="1"/>
</dbReference>
<accession>A0AB40CCT5</accession>
<keyword evidence="7 12" id="KW-0560">Oxidoreductase</keyword>
<sequence>MEDLYFSITTLSFILLLISLLIIIKNNHNNKENPNPNPPSPPGLPFIGHLHLLKHPIHRTLAHLSDLHGPILLLRFGSRPVLLVSSYSGADECLTVNDLTFANRPRFLSGKHLGYNYRTLVLASYGPLWRNLRRITTLEVLSTTRILSSSYIRSDEVLSLVKTLLSEYTGPGFHFTELETKFFGLACNIIMRMIANKRYYGDGHESSSEAAKEFKEVTSDTLVLSGMSNTADFLPVVRWFGIGGHERELKRLMKRKNKFSQGLIDEHRMKKESESQSVESSPTVIDLLLSMQERDPEHYDDDMIKGFIDLMMVAGTDTSAATTEWTMSLLLNNPETLGKLRAEIDANVSQEGPLLQEADFPKLPYLHAVINESLRMYPAGPLLLPHESSQDCTVGGFNVPSGTMLLVNAWKIHRDPELWEEPEKFKPERFLRTNNDQKSSTDEVVKEGLKMMPFGMGRRRCPGEGLAMKVVPLVVGTLVQCFKWERVGEEEVDMSEGTGLSLPKAKPLEAMFMPRECFASLLNKL</sequence>
<evidence type="ECO:0000256" key="7">
    <source>
        <dbReference type="ARBA" id="ARBA00023002"/>
    </source>
</evidence>
<evidence type="ECO:0000256" key="13">
    <source>
        <dbReference type="SAM" id="Phobius"/>
    </source>
</evidence>
<dbReference type="InterPro" id="IPR036396">
    <property type="entry name" value="Cyt_P450_sf"/>
</dbReference>
<feature type="binding site" description="axial binding residue" evidence="11">
    <location>
        <position position="461"/>
    </location>
    <ligand>
        <name>heme</name>
        <dbReference type="ChEBI" id="CHEBI:30413"/>
    </ligand>
    <ligandPart>
        <name>Fe</name>
        <dbReference type="ChEBI" id="CHEBI:18248"/>
    </ligandPart>
</feature>
<dbReference type="RefSeq" id="XP_039137402.1">
    <property type="nucleotide sequence ID" value="XM_039281468.1"/>
</dbReference>
<evidence type="ECO:0000313" key="15">
    <source>
        <dbReference type="RefSeq" id="XP_039137402.1"/>
    </source>
</evidence>
<protein>
    <submittedName>
        <fullName evidence="15">Cytochrome P450 81Q32-like</fullName>
    </submittedName>
</protein>